<organism evidence="5 6">
    <name type="scientific">Aromatoleum tolulyticum</name>
    <dbReference type="NCBI Taxonomy" id="34027"/>
    <lineage>
        <taxon>Bacteria</taxon>
        <taxon>Pseudomonadati</taxon>
        <taxon>Pseudomonadota</taxon>
        <taxon>Betaproteobacteria</taxon>
        <taxon>Rhodocyclales</taxon>
        <taxon>Rhodocyclaceae</taxon>
        <taxon>Aromatoleum</taxon>
    </lineage>
</organism>
<dbReference type="STRING" id="34027.SAMN05421829_102421"/>
<dbReference type="OrthoDB" id="5243844at2"/>
<dbReference type="InterPro" id="IPR011711">
    <property type="entry name" value="GntR_C"/>
</dbReference>
<dbReference type="GO" id="GO:0003700">
    <property type="term" value="F:DNA-binding transcription factor activity"/>
    <property type="evidence" value="ECO:0007669"/>
    <property type="project" value="InterPro"/>
</dbReference>
<dbReference type="SMART" id="SM00895">
    <property type="entry name" value="FCD"/>
    <property type="match status" value="1"/>
</dbReference>
<dbReference type="Gene3D" id="1.10.10.10">
    <property type="entry name" value="Winged helix-like DNA-binding domain superfamily/Winged helix DNA-binding domain"/>
    <property type="match status" value="1"/>
</dbReference>
<evidence type="ECO:0000313" key="5">
    <source>
        <dbReference type="EMBL" id="SIQ13658.1"/>
    </source>
</evidence>
<keyword evidence="1" id="KW-0805">Transcription regulation</keyword>
<evidence type="ECO:0000259" key="4">
    <source>
        <dbReference type="PROSITE" id="PS50949"/>
    </source>
</evidence>
<reference evidence="6" key="1">
    <citation type="submission" date="2017-01" db="EMBL/GenBank/DDBJ databases">
        <authorList>
            <person name="Varghese N."/>
            <person name="Submissions S."/>
        </authorList>
    </citation>
    <scope>NUCLEOTIDE SEQUENCE [LARGE SCALE GENOMIC DNA]</scope>
    <source>
        <strain evidence="6">ATCC 51758</strain>
    </source>
</reference>
<sequence>MRTRQILQDGSGTPERPQEIRGAKVVRLGQQSRAKAAVGADAEAIYRRILSAIIEHRLAPGRKLVEERLAAVFGASRAMIRQVLTRLSHEMVVTLVPNRGAFVAEPTVEEAREVFEARRLIEPALARKLALSATPAQLARLRELVAAEEKARAQRDRQQVIRLSGEFHLEIAEMAGNAILARQMRELTLLTCLIIILYDSPVGRACPEDEHRRLLEAFAQRDQDTAAALMLHHLDHVEQSLDISLAAQDDDDLERIFS</sequence>
<accession>A0A1N6QAW1</accession>
<dbReference type="Pfam" id="PF00392">
    <property type="entry name" value="GntR"/>
    <property type="match status" value="1"/>
</dbReference>
<evidence type="ECO:0000313" key="6">
    <source>
        <dbReference type="Proteomes" id="UP000186819"/>
    </source>
</evidence>
<dbReference type="RefSeq" id="WP_084204959.1">
    <property type="nucleotide sequence ID" value="NZ_FTMD01000002.1"/>
</dbReference>
<gene>
    <name evidence="5" type="ORF">SAMN05421829_102421</name>
</gene>
<dbReference type="PROSITE" id="PS50949">
    <property type="entry name" value="HTH_GNTR"/>
    <property type="match status" value="1"/>
</dbReference>
<dbReference type="Pfam" id="PF07729">
    <property type="entry name" value="FCD"/>
    <property type="match status" value="1"/>
</dbReference>
<keyword evidence="6" id="KW-1185">Reference proteome</keyword>
<dbReference type="InterPro" id="IPR000524">
    <property type="entry name" value="Tscrpt_reg_HTH_GntR"/>
</dbReference>
<proteinExistence type="predicted"/>
<keyword evidence="2 5" id="KW-0238">DNA-binding</keyword>
<dbReference type="InterPro" id="IPR036390">
    <property type="entry name" value="WH_DNA-bd_sf"/>
</dbReference>
<keyword evidence="3" id="KW-0804">Transcription</keyword>
<protein>
    <submittedName>
        <fullName evidence="5">DNA-binding transcriptional regulator, GntR family</fullName>
    </submittedName>
</protein>
<evidence type="ECO:0000256" key="2">
    <source>
        <dbReference type="ARBA" id="ARBA00023125"/>
    </source>
</evidence>
<dbReference type="EMBL" id="FTMD01000002">
    <property type="protein sequence ID" value="SIQ13658.1"/>
    <property type="molecule type" value="Genomic_DNA"/>
</dbReference>
<dbReference type="SMART" id="SM00345">
    <property type="entry name" value="HTH_GNTR"/>
    <property type="match status" value="1"/>
</dbReference>
<evidence type="ECO:0000256" key="1">
    <source>
        <dbReference type="ARBA" id="ARBA00023015"/>
    </source>
</evidence>
<name>A0A1N6QAW1_9RHOO</name>
<dbReference type="GO" id="GO:0003677">
    <property type="term" value="F:DNA binding"/>
    <property type="evidence" value="ECO:0007669"/>
    <property type="project" value="UniProtKB-KW"/>
</dbReference>
<dbReference type="Gene3D" id="1.20.120.530">
    <property type="entry name" value="GntR ligand-binding domain-like"/>
    <property type="match status" value="1"/>
</dbReference>
<dbReference type="AlphaFoldDB" id="A0A1N6QAW1"/>
<dbReference type="PANTHER" id="PTHR43537">
    <property type="entry name" value="TRANSCRIPTIONAL REGULATOR, GNTR FAMILY"/>
    <property type="match status" value="1"/>
</dbReference>
<dbReference type="Proteomes" id="UP000186819">
    <property type="component" value="Unassembled WGS sequence"/>
</dbReference>
<feature type="domain" description="HTH gntR-type" evidence="4">
    <location>
        <begin position="39"/>
        <end position="106"/>
    </location>
</feature>
<dbReference type="InterPro" id="IPR036388">
    <property type="entry name" value="WH-like_DNA-bd_sf"/>
</dbReference>
<dbReference type="SUPFAM" id="SSF46785">
    <property type="entry name" value="Winged helix' DNA-binding domain"/>
    <property type="match status" value="1"/>
</dbReference>
<dbReference type="PANTHER" id="PTHR43537:SF53">
    <property type="entry name" value="HTH-TYPE TRANSCRIPTIONAL REPRESSOR NANR"/>
    <property type="match status" value="1"/>
</dbReference>
<dbReference type="SUPFAM" id="SSF48008">
    <property type="entry name" value="GntR ligand-binding domain-like"/>
    <property type="match status" value="1"/>
</dbReference>
<evidence type="ECO:0000256" key="3">
    <source>
        <dbReference type="ARBA" id="ARBA00023163"/>
    </source>
</evidence>
<dbReference type="InterPro" id="IPR008920">
    <property type="entry name" value="TF_FadR/GntR_C"/>
</dbReference>